<name>W9C6B9_SCLBF</name>
<gene>
    <name evidence="2" type="ORF">SBOR_9164</name>
</gene>
<evidence type="ECO:0000313" key="3">
    <source>
        <dbReference type="Proteomes" id="UP000019487"/>
    </source>
</evidence>
<protein>
    <submittedName>
        <fullName evidence="2">Uncharacterized protein</fullName>
    </submittedName>
</protein>
<dbReference type="HOGENOM" id="CLU_2832639_0_0_1"/>
<dbReference type="Proteomes" id="UP000019487">
    <property type="component" value="Unassembled WGS sequence"/>
</dbReference>
<dbReference type="AlphaFoldDB" id="W9C6B9"/>
<dbReference type="EMBL" id="AYSA01000628">
    <property type="protein sequence ID" value="ESZ90444.1"/>
    <property type="molecule type" value="Genomic_DNA"/>
</dbReference>
<evidence type="ECO:0000313" key="2">
    <source>
        <dbReference type="EMBL" id="ESZ90444.1"/>
    </source>
</evidence>
<reference evidence="2 3" key="1">
    <citation type="journal article" date="2014" name="Genome Announc.">
        <title>Draft genome sequence of Sclerotinia borealis, a psychrophilic plant pathogenic fungus.</title>
        <authorList>
            <person name="Mardanov A.V."/>
            <person name="Beletsky A.V."/>
            <person name="Kadnikov V.V."/>
            <person name="Ignatov A.N."/>
            <person name="Ravin N.V."/>
        </authorList>
    </citation>
    <scope>NUCLEOTIDE SEQUENCE [LARGE SCALE GENOMIC DNA]</scope>
    <source>
        <strain evidence="3">F-4157</strain>
    </source>
</reference>
<sequence length="66" mass="7098">MGRGRLTDRHGGVAALGKSLGNRTLDGAMHAKWGKPPSAFPKIAERGEGHRVQSRLATHSSVHEEE</sequence>
<comment type="caution">
    <text evidence="2">The sequence shown here is derived from an EMBL/GenBank/DDBJ whole genome shotgun (WGS) entry which is preliminary data.</text>
</comment>
<keyword evidence="3" id="KW-1185">Reference proteome</keyword>
<organism evidence="2 3">
    <name type="scientific">Sclerotinia borealis (strain F-4128)</name>
    <dbReference type="NCBI Taxonomy" id="1432307"/>
    <lineage>
        <taxon>Eukaryota</taxon>
        <taxon>Fungi</taxon>
        <taxon>Dikarya</taxon>
        <taxon>Ascomycota</taxon>
        <taxon>Pezizomycotina</taxon>
        <taxon>Leotiomycetes</taxon>
        <taxon>Helotiales</taxon>
        <taxon>Sclerotiniaceae</taxon>
        <taxon>Sclerotinia</taxon>
    </lineage>
</organism>
<proteinExistence type="predicted"/>
<evidence type="ECO:0000256" key="1">
    <source>
        <dbReference type="SAM" id="MobiDB-lite"/>
    </source>
</evidence>
<feature type="region of interest" description="Disordered" evidence="1">
    <location>
        <begin position="47"/>
        <end position="66"/>
    </location>
</feature>
<accession>W9C6B9</accession>